<evidence type="ECO:0000259" key="2">
    <source>
        <dbReference type="Pfam" id="PF00535"/>
    </source>
</evidence>
<dbReference type="InterPro" id="IPR001173">
    <property type="entry name" value="Glyco_trans_2-like"/>
</dbReference>
<gene>
    <name evidence="3" type="ORF">MBAV_005370</name>
</gene>
<dbReference type="AlphaFoldDB" id="A0A0F3GKS8"/>
<evidence type="ECO:0000256" key="1">
    <source>
        <dbReference type="ARBA" id="ARBA00038494"/>
    </source>
</evidence>
<accession>A0A0F3GKS8</accession>
<dbReference type="Pfam" id="PF00535">
    <property type="entry name" value="Glycos_transf_2"/>
    <property type="match status" value="1"/>
</dbReference>
<evidence type="ECO:0000313" key="4">
    <source>
        <dbReference type="Proteomes" id="UP000033423"/>
    </source>
</evidence>
<protein>
    <submittedName>
        <fullName evidence="3">Glycosyl transferase family protein</fullName>
    </submittedName>
</protein>
<keyword evidence="4" id="KW-1185">Reference proteome</keyword>
<keyword evidence="3" id="KW-0808">Transferase</keyword>
<comment type="similarity">
    <text evidence="1">Belongs to the glycosyltransferase 2 family. WaaE/KdtX subfamily.</text>
</comment>
<dbReference type="InterPro" id="IPR029044">
    <property type="entry name" value="Nucleotide-diphossugar_trans"/>
</dbReference>
<evidence type="ECO:0000313" key="3">
    <source>
        <dbReference type="EMBL" id="KJU82437.1"/>
    </source>
</evidence>
<reference evidence="3 4" key="1">
    <citation type="submission" date="2015-02" db="EMBL/GenBank/DDBJ databases">
        <title>Single-cell genomics of uncultivated deep-branching MTB reveals a conserved set of magnetosome genes.</title>
        <authorList>
            <person name="Kolinko S."/>
            <person name="Richter M."/>
            <person name="Glockner F.O."/>
            <person name="Brachmann A."/>
            <person name="Schuler D."/>
        </authorList>
    </citation>
    <scope>NUCLEOTIDE SEQUENCE [LARGE SCALE GENOMIC DNA]</scope>
    <source>
        <strain evidence="3">TM-1</strain>
    </source>
</reference>
<sequence length="266" mass="30640">MQDNKAPDKLPVSVVIVTKNEELNIAGALQSACMAQEIVIVDDYSTDRTIDICRAYNARIYQNHWQGFAPQKQFAIDHAQGPWVFLLDSDERLTPELVQELHQVIAEAGAHFEPGAALSRGSLTPRPSCSGKEAAYDGFYVPRKNFFLGKWIRHSGWWPDNTLRLFKKDRAHMHQRQVHEKVLLDGRAGNLRNPIEHYSYRDISDFIKRMDRYTTLAAEELARTTVKSYTFAFKISLRLIWDFLAKSTAPSDLWTAYRTPLYMMML</sequence>
<name>A0A0F3GKS8_9BACT</name>
<dbReference type="PANTHER" id="PTHR43630">
    <property type="entry name" value="POLY-BETA-1,6-N-ACETYL-D-GLUCOSAMINE SYNTHASE"/>
    <property type="match status" value="1"/>
</dbReference>
<comment type="caution">
    <text evidence="3">The sequence shown here is derived from an EMBL/GenBank/DDBJ whole genome shotgun (WGS) entry which is preliminary data.</text>
</comment>
<feature type="domain" description="Glycosyltransferase 2-like" evidence="2">
    <location>
        <begin position="13"/>
        <end position="110"/>
    </location>
</feature>
<dbReference type="PANTHER" id="PTHR43630:SF2">
    <property type="entry name" value="GLYCOSYLTRANSFERASE"/>
    <property type="match status" value="1"/>
</dbReference>
<dbReference type="CDD" id="cd02511">
    <property type="entry name" value="Beta4Glucosyltransferase"/>
    <property type="match status" value="1"/>
</dbReference>
<organism evidence="3 4">
    <name type="scientific">Candidatus Magnetobacterium bavaricum</name>
    <dbReference type="NCBI Taxonomy" id="29290"/>
    <lineage>
        <taxon>Bacteria</taxon>
        <taxon>Pseudomonadati</taxon>
        <taxon>Nitrospirota</taxon>
        <taxon>Thermodesulfovibrionia</taxon>
        <taxon>Thermodesulfovibrionales</taxon>
        <taxon>Candidatus Magnetobacteriaceae</taxon>
        <taxon>Candidatus Magnetobacterium</taxon>
    </lineage>
</organism>
<proteinExistence type="inferred from homology"/>
<dbReference type="Gene3D" id="3.90.550.10">
    <property type="entry name" value="Spore Coat Polysaccharide Biosynthesis Protein SpsA, Chain A"/>
    <property type="match status" value="1"/>
</dbReference>
<dbReference type="EMBL" id="LACI01002321">
    <property type="protein sequence ID" value="KJU82437.1"/>
    <property type="molecule type" value="Genomic_DNA"/>
</dbReference>
<dbReference type="GO" id="GO:0016740">
    <property type="term" value="F:transferase activity"/>
    <property type="evidence" value="ECO:0007669"/>
    <property type="project" value="UniProtKB-KW"/>
</dbReference>
<dbReference type="SUPFAM" id="SSF53448">
    <property type="entry name" value="Nucleotide-diphospho-sugar transferases"/>
    <property type="match status" value="1"/>
</dbReference>
<dbReference type="Proteomes" id="UP000033423">
    <property type="component" value="Unassembled WGS sequence"/>
</dbReference>